<keyword evidence="4" id="KW-1185">Reference proteome</keyword>
<dbReference type="PROSITE" id="PS51046">
    <property type="entry name" value="GON"/>
    <property type="match status" value="1"/>
</dbReference>
<dbReference type="Pfam" id="PF08685">
    <property type="entry name" value="GON"/>
    <property type="match status" value="1"/>
</dbReference>
<feature type="domain" description="GON" evidence="2">
    <location>
        <begin position="1"/>
        <end position="94"/>
    </location>
</feature>
<organism evidence="3 4">
    <name type="scientific">Cryptolaemus montrouzieri</name>
    <dbReference type="NCBI Taxonomy" id="559131"/>
    <lineage>
        <taxon>Eukaryota</taxon>
        <taxon>Metazoa</taxon>
        <taxon>Ecdysozoa</taxon>
        <taxon>Arthropoda</taxon>
        <taxon>Hexapoda</taxon>
        <taxon>Insecta</taxon>
        <taxon>Pterygota</taxon>
        <taxon>Neoptera</taxon>
        <taxon>Endopterygota</taxon>
        <taxon>Coleoptera</taxon>
        <taxon>Polyphaga</taxon>
        <taxon>Cucujiformia</taxon>
        <taxon>Coccinelloidea</taxon>
        <taxon>Coccinellidae</taxon>
        <taxon>Scymninae</taxon>
        <taxon>Scymnini</taxon>
        <taxon>Cryptolaemus</taxon>
    </lineage>
</organism>
<protein>
    <recommendedName>
        <fullName evidence="2">GON domain-containing protein</fullName>
    </recommendedName>
</protein>
<evidence type="ECO:0000313" key="4">
    <source>
        <dbReference type="Proteomes" id="UP001516400"/>
    </source>
</evidence>
<name>A0ABD2MVX6_9CUCU</name>
<dbReference type="AlphaFoldDB" id="A0ABD2MVX6"/>
<dbReference type="GO" id="GO:0046872">
    <property type="term" value="F:metal ion binding"/>
    <property type="evidence" value="ECO:0007669"/>
    <property type="project" value="UniProtKB-KW"/>
</dbReference>
<proteinExistence type="predicted"/>
<evidence type="ECO:0000259" key="2">
    <source>
        <dbReference type="PROSITE" id="PS51046"/>
    </source>
</evidence>
<gene>
    <name evidence="3" type="ORF">HHI36_021147</name>
</gene>
<sequence length="94" mass="10213">MRILGEDFTFSRQERGKKVPYGTAGDCYSRAEGCGQGRFSIDLTGTSFKLTSDVSWIGDTTKIHRTDQTASGRCGGFCGECIPDLNTGLHVEIT</sequence>
<comment type="caution">
    <text evidence="3">The sequence shown here is derived from an EMBL/GenBank/DDBJ whole genome shotgun (WGS) entry which is preliminary data.</text>
</comment>
<keyword evidence="1" id="KW-0479">Metal-binding</keyword>
<evidence type="ECO:0000313" key="3">
    <source>
        <dbReference type="EMBL" id="KAL3270613.1"/>
    </source>
</evidence>
<dbReference type="InterPro" id="IPR012314">
    <property type="entry name" value="Pept_M12B_GON-ADAMTSs"/>
</dbReference>
<dbReference type="Proteomes" id="UP001516400">
    <property type="component" value="Unassembled WGS sequence"/>
</dbReference>
<accession>A0ABD2MVX6</accession>
<reference evidence="3 4" key="1">
    <citation type="journal article" date="2021" name="BMC Biol.">
        <title>Horizontally acquired antibacterial genes associated with adaptive radiation of ladybird beetles.</title>
        <authorList>
            <person name="Li H.S."/>
            <person name="Tang X.F."/>
            <person name="Huang Y.H."/>
            <person name="Xu Z.Y."/>
            <person name="Chen M.L."/>
            <person name="Du X.Y."/>
            <person name="Qiu B.Y."/>
            <person name="Chen P.T."/>
            <person name="Zhang W."/>
            <person name="Slipinski A."/>
            <person name="Escalona H.E."/>
            <person name="Waterhouse R.M."/>
            <person name="Zwick A."/>
            <person name="Pang H."/>
        </authorList>
    </citation>
    <scope>NUCLEOTIDE SEQUENCE [LARGE SCALE GENOMIC DNA]</scope>
    <source>
        <strain evidence="3">SYSU2018</strain>
    </source>
</reference>
<evidence type="ECO:0000256" key="1">
    <source>
        <dbReference type="ARBA" id="ARBA00022723"/>
    </source>
</evidence>
<dbReference type="EMBL" id="JABFTP020000042">
    <property type="protein sequence ID" value="KAL3270613.1"/>
    <property type="molecule type" value="Genomic_DNA"/>
</dbReference>